<feature type="binding site" evidence="11">
    <location>
        <begin position="255"/>
        <end position="260"/>
    </location>
    <ligand>
        <name>ATP</name>
        <dbReference type="ChEBI" id="CHEBI:30616"/>
    </ligand>
</feature>
<protein>
    <recommendedName>
        <fullName evidence="13">Histidine kinase/HSP90-like ATPase domain-containing protein</fullName>
    </recommendedName>
</protein>
<keyword evidence="9" id="KW-0496">Mitochondrion</keyword>
<keyword evidence="6 11" id="KW-0067">ATP-binding</keyword>
<dbReference type="InterPro" id="IPR036890">
    <property type="entry name" value="HATPase_C_sf"/>
</dbReference>
<dbReference type="GO" id="GO:0016887">
    <property type="term" value="F:ATP hydrolysis activity"/>
    <property type="evidence" value="ECO:0007669"/>
    <property type="project" value="InterPro"/>
</dbReference>
<dbReference type="GO" id="GO:0005524">
    <property type="term" value="F:ATP binding"/>
    <property type="evidence" value="ECO:0007669"/>
    <property type="project" value="UniProtKB-KW"/>
</dbReference>
<proteinExistence type="inferred from homology"/>
<evidence type="ECO:0000256" key="10">
    <source>
        <dbReference type="ARBA" id="ARBA00023186"/>
    </source>
</evidence>
<dbReference type="FunFam" id="3.30.230.80:FF:000004">
    <property type="entry name" value="Heat shock protein 75 kDa"/>
    <property type="match status" value="1"/>
</dbReference>
<evidence type="ECO:0000256" key="7">
    <source>
        <dbReference type="ARBA" id="ARBA00022946"/>
    </source>
</evidence>
<dbReference type="FunFam" id="3.30.565.10:FF:000009">
    <property type="entry name" value="Molecular chaperone HtpG"/>
    <property type="match status" value="1"/>
</dbReference>
<evidence type="ECO:0000256" key="2">
    <source>
        <dbReference type="ARBA" id="ARBA00004496"/>
    </source>
</evidence>
<dbReference type="InterPro" id="IPR020575">
    <property type="entry name" value="Hsp90_N"/>
</dbReference>
<dbReference type="InterPro" id="IPR037196">
    <property type="entry name" value="HSP90_C"/>
</dbReference>
<dbReference type="EMBL" id="JAFEUZ010000033">
    <property type="protein sequence ID" value="KAG5469524.1"/>
    <property type="molecule type" value="Genomic_DNA"/>
</dbReference>
<dbReference type="KEGG" id="lmat:92512834"/>
<keyword evidence="10" id="KW-0143">Chaperone</keyword>
<feature type="binding site" evidence="11">
    <location>
        <position position="212"/>
    </location>
    <ligand>
        <name>ATP</name>
        <dbReference type="ChEBI" id="CHEBI:30616"/>
    </ligand>
</feature>
<dbReference type="CDD" id="cd16927">
    <property type="entry name" value="HATPase_Hsp90-like"/>
    <property type="match status" value="1"/>
</dbReference>
<dbReference type="GO" id="GO:0070013">
    <property type="term" value="C:intracellular organelle lumen"/>
    <property type="evidence" value="ECO:0007669"/>
    <property type="project" value="UniProtKB-ARBA"/>
</dbReference>
<keyword evidence="5 11" id="KW-0547">Nucleotide-binding</keyword>
<evidence type="ECO:0000256" key="9">
    <source>
        <dbReference type="ARBA" id="ARBA00023128"/>
    </source>
</evidence>
<dbReference type="InterPro" id="IPR003594">
    <property type="entry name" value="HATPase_dom"/>
</dbReference>
<comment type="subcellular location">
    <subcellularLocation>
        <location evidence="2">Cytoplasm</location>
    </subcellularLocation>
    <subcellularLocation>
        <location evidence="1">Mitochondrion</location>
    </subcellularLocation>
</comment>
<dbReference type="OrthoDB" id="28737at2759"/>
<dbReference type="SUPFAM" id="SSF110942">
    <property type="entry name" value="HSP90 C-terminal domain"/>
    <property type="match status" value="1"/>
</dbReference>
<keyword evidence="8" id="KW-0346">Stress response</keyword>
<dbReference type="Proteomes" id="UP000673552">
    <property type="component" value="Unassembled WGS sequence"/>
</dbReference>
<feature type="binding site" evidence="11">
    <location>
        <position position="225"/>
    </location>
    <ligand>
        <name>ATP</name>
        <dbReference type="ChEBI" id="CHEBI:30616"/>
    </ligand>
</feature>
<dbReference type="Gene3D" id="3.30.230.80">
    <property type="match status" value="1"/>
</dbReference>
<dbReference type="NCBIfam" id="NF003555">
    <property type="entry name" value="PRK05218.1"/>
    <property type="match status" value="1"/>
</dbReference>
<dbReference type="Gene3D" id="3.40.50.11260">
    <property type="match status" value="1"/>
</dbReference>
<feature type="binding site" evidence="11">
    <location>
        <position position="164"/>
    </location>
    <ligand>
        <name>ATP</name>
        <dbReference type="ChEBI" id="CHEBI:30616"/>
    </ligand>
</feature>
<evidence type="ECO:0000256" key="11">
    <source>
        <dbReference type="PIRSR" id="PIRSR002583-1"/>
    </source>
</evidence>
<evidence type="ECO:0000256" key="3">
    <source>
        <dbReference type="ARBA" id="ARBA00008239"/>
    </source>
</evidence>
<gene>
    <name evidence="14" type="ORF">LSCM1_02747</name>
</gene>
<evidence type="ECO:0000256" key="4">
    <source>
        <dbReference type="ARBA" id="ARBA00022490"/>
    </source>
</evidence>
<keyword evidence="4" id="KW-0963">Cytoplasm</keyword>
<comment type="similarity">
    <text evidence="3">Belongs to the heat shock protein 90 family.</text>
</comment>
<dbReference type="Pfam" id="PF13589">
    <property type="entry name" value="HATPase_c_3"/>
    <property type="match status" value="1"/>
</dbReference>
<dbReference type="SMART" id="SM00387">
    <property type="entry name" value="HATPase_c"/>
    <property type="match status" value="1"/>
</dbReference>
<dbReference type="PANTHER" id="PTHR11528">
    <property type="entry name" value="HEAT SHOCK PROTEIN 90 FAMILY MEMBER"/>
    <property type="match status" value="1"/>
</dbReference>
<organism evidence="14 15">
    <name type="scientific">Leishmania martiniquensis</name>
    <dbReference type="NCBI Taxonomy" id="1580590"/>
    <lineage>
        <taxon>Eukaryota</taxon>
        <taxon>Discoba</taxon>
        <taxon>Euglenozoa</taxon>
        <taxon>Kinetoplastea</taxon>
        <taxon>Metakinetoplastina</taxon>
        <taxon>Trypanosomatida</taxon>
        <taxon>Trypanosomatidae</taxon>
        <taxon>Leishmaniinae</taxon>
        <taxon>Leishmania</taxon>
    </lineage>
</organism>
<reference evidence="15" key="2">
    <citation type="journal article" date="2021" name="Sci. Data">
        <title>Chromosome-scale genome sequencing, assembly and annotation of six genomes from subfamily Leishmaniinae.</title>
        <authorList>
            <person name="Almutairi H."/>
            <person name="Urbaniak M.D."/>
            <person name="Bates M.D."/>
            <person name="Jariyapan N."/>
            <person name="Kwakye-Nuako G."/>
            <person name="Thomaz Soccol V."/>
            <person name="Al-Salem W.S."/>
            <person name="Dillon R.J."/>
            <person name="Bates P.A."/>
            <person name="Gatherer D."/>
        </authorList>
    </citation>
    <scope>NUCLEOTIDE SEQUENCE [LARGE SCALE GENOMIC DNA]</scope>
</reference>
<dbReference type="GeneID" id="92512834"/>
<evidence type="ECO:0000256" key="6">
    <source>
        <dbReference type="ARBA" id="ARBA00022840"/>
    </source>
</evidence>
<dbReference type="GO" id="GO:0005739">
    <property type="term" value="C:mitochondrion"/>
    <property type="evidence" value="ECO:0007669"/>
    <property type="project" value="UniProtKB-SubCell"/>
</dbReference>
<name>A0A836GCC2_9TRYP</name>
<dbReference type="SUPFAM" id="SSF54211">
    <property type="entry name" value="Ribosomal protein S5 domain 2-like"/>
    <property type="match status" value="1"/>
</dbReference>
<sequence length="770" mass="86008">MRRAVHKATVASAMAAVSASGLVRSTSLRDVSPALKCVTGGRAMAAAAPLTCAYRFSSTEQPASASATKAAQEEPKTGAVKEKLKAETVEAFDEDVIVEPAPESTNAKVYEADSTTSESAAGSGATIEKPVGESEEMGFKTETRQLLDIVACSLYSDKEVFIRELVSNASDALEKRHLLELSNPEYARDPDDEAPCISLSCNQSKSRFIIRDTGIGMTREELTTNLGTIAGSGSKAFVRELQSSGQSAAEKIIGQFGVGFYACFMVAKNVKVYSRSAKKGSKGYLWESEGTGTFKVTECEGVEKGTKIVLDVKDTELSFCTPQVVERVLKKYSNFVSYEITLNGGKVNTVEALWMKDKNDVTNEEHVDFYKFISGSYDSPMFRLHYSIDAPMSVRALLYVPQSHTEKYGGGRMEAGVNLYSRRVLIQSKAKGLLPDWLRFVKGAVDSESIPLNVSREHTQDGGMMRRLSTILTKRIIRWFEEESKRDRSKYERFIQEYGPFLKEGVCTDQIHKMELAKLLRFETTKSDIDYPYVSLDNYRDRMQPNQTHIYYLNSPSKEMALQSPYYEQYKEHDLEVLICTEPIDDFVMQHLDTYAKHKLQNIEMFDANLDGYVQHKKKLDGDKKDDVAVKKQLNDVQTKALADFISKRLVGRVGVVKSTERLRDSPAVLADHEAAQMRKIYRLTGQAAGPQPKYNLHFNPQHPLIRKLYTLSQSESTEEVETAGLLTEQIFDNAIIAAGLLEDPRSIVTRLNAIMSRMVEKVPEPSADK</sequence>
<dbReference type="HAMAP" id="MF_00505">
    <property type="entry name" value="HSP90"/>
    <property type="match status" value="1"/>
</dbReference>
<feature type="binding site" evidence="11">
    <location>
        <position position="168"/>
    </location>
    <ligand>
        <name>ATP</name>
        <dbReference type="ChEBI" id="CHEBI:30616"/>
    </ligand>
</feature>
<dbReference type="GO" id="GO:0051082">
    <property type="term" value="F:unfolded protein binding"/>
    <property type="evidence" value="ECO:0007669"/>
    <property type="project" value="InterPro"/>
</dbReference>
<dbReference type="AlphaFoldDB" id="A0A836GCC2"/>
<dbReference type="Gene3D" id="3.30.565.10">
    <property type="entry name" value="Histidine kinase-like ATPase, C-terminal domain"/>
    <property type="match status" value="1"/>
</dbReference>
<dbReference type="Gene3D" id="1.20.120.790">
    <property type="entry name" value="Heat shock protein 90, C-terminal domain"/>
    <property type="match status" value="1"/>
</dbReference>
<evidence type="ECO:0000313" key="15">
    <source>
        <dbReference type="Proteomes" id="UP000673552"/>
    </source>
</evidence>
<dbReference type="RefSeq" id="XP_067175697.1">
    <property type="nucleotide sequence ID" value="XM_067320322.1"/>
</dbReference>
<keyword evidence="15" id="KW-1185">Reference proteome</keyword>
<dbReference type="FunFam" id="3.40.50.11260:FF:000004">
    <property type="entry name" value="Heat shock protein 75 mitochondrial"/>
    <property type="match status" value="1"/>
</dbReference>
<evidence type="ECO:0000256" key="5">
    <source>
        <dbReference type="ARBA" id="ARBA00022741"/>
    </source>
</evidence>
<dbReference type="PIRSF" id="PIRSF002583">
    <property type="entry name" value="Hsp90"/>
    <property type="match status" value="1"/>
</dbReference>
<feature type="binding site" evidence="11">
    <location>
        <begin position="232"/>
        <end position="233"/>
    </location>
    <ligand>
        <name>ATP</name>
        <dbReference type="ChEBI" id="CHEBI:30616"/>
    </ligand>
</feature>
<dbReference type="InterPro" id="IPR001404">
    <property type="entry name" value="Hsp90_fam"/>
</dbReference>
<feature type="domain" description="Histidine kinase/HSP90-like ATPase" evidence="13">
    <location>
        <begin position="157"/>
        <end position="316"/>
    </location>
</feature>
<dbReference type="GO" id="GO:0140662">
    <property type="term" value="F:ATP-dependent protein folding chaperone"/>
    <property type="evidence" value="ECO:0007669"/>
    <property type="project" value="InterPro"/>
</dbReference>
<feature type="compositionally biased region" description="Low complexity" evidence="12">
    <location>
        <begin position="112"/>
        <end position="126"/>
    </location>
</feature>
<dbReference type="InterPro" id="IPR020568">
    <property type="entry name" value="Ribosomal_Su5_D2-typ_SF"/>
</dbReference>
<keyword evidence="7" id="KW-0809">Transit peptide</keyword>
<dbReference type="FunFam" id="1.20.120.790:FF:000004">
    <property type="entry name" value="Heat shock protein 75 kDa"/>
    <property type="match status" value="1"/>
</dbReference>
<dbReference type="SUPFAM" id="SSF55874">
    <property type="entry name" value="ATPase domain of HSP90 chaperone/DNA topoisomerase II/histidine kinase"/>
    <property type="match status" value="1"/>
</dbReference>
<evidence type="ECO:0000256" key="1">
    <source>
        <dbReference type="ARBA" id="ARBA00004173"/>
    </source>
</evidence>
<feature type="binding site" evidence="11">
    <location>
        <position position="306"/>
    </location>
    <ligand>
        <name>ATP</name>
        <dbReference type="ChEBI" id="CHEBI:30616"/>
    </ligand>
</feature>
<feature type="binding site" evidence="11">
    <location>
        <position position="217"/>
    </location>
    <ligand>
        <name>ATP</name>
        <dbReference type="ChEBI" id="CHEBI:30616"/>
    </ligand>
</feature>
<dbReference type="Pfam" id="PF00183">
    <property type="entry name" value="HSP90"/>
    <property type="match status" value="1"/>
</dbReference>
<feature type="binding site" evidence="11">
    <location>
        <position position="456"/>
    </location>
    <ligand>
        <name>ATP</name>
        <dbReference type="ChEBI" id="CHEBI:30616"/>
    </ligand>
</feature>
<comment type="caution">
    <text evidence="14">The sequence shown here is derived from an EMBL/GenBank/DDBJ whole genome shotgun (WGS) entry which is preliminary data.</text>
</comment>
<feature type="region of interest" description="Disordered" evidence="12">
    <location>
        <begin position="106"/>
        <end position="136"/>
    </location>
</feature>
<accession>A0A836GCC2</accession>
<evidence type="ECO:0000256" key="12">
    <source>
        <dbReference type="SAM" id="MobiDB-lite"/>
    </source>
</evidence>
<reference evidence="15" key="1">
    <citation type="journal article" date="2021" name="Microbiol. Resour. Announc.">
        <title>LGAAP: Leishmaniinae Genome Assembly and Annotation Pipeline.</title>
        <authorList>
            <person name="Almutairi H."/>
            <person name="Urbaniak M.D."/>
            <person name="Bates M.D."/>
            <person name="Jariyapan N."/>
            <person name="Kwakye-Nuako G."/>
            <person name="Thomaz-Soccol V."/>
            <person name="Al-Salem W.S."/>
            <person name="Dillon R.J."/>
            <person name="Bates P.A."/>
            <person name="Gatherer D."/>
        </authorList>
    </citation>
    <scope>NUCLEOTIDE SEQUENCE [LARGE SCALE GENOMIC DNA]</scope>
</reference>
<dbReference type="PRINTS" id="PR00775">
    <property type="entry name" value="HEATSHOCK90"/>
</dbReference>
<evidence type="ECO:0000256" key="8">
    <source>
        <dbReference type="ARBA" id="ARBA00023016"/>
    </source>
</evidence>
<evidence type="ECO:0000259" key="13">
    <source>
        <dbReference type="SMART" id="SM00387"/>
    </source>
</evidence>
<evidence type="ECO:0000313" key="14">
    <source>
        <dbReference type="EMBL" id="KAG5469524.1"/>
    </source>
</evidence>